<dbReference type="GO" id="GO:0015934">
    <property type="term" value="C:large ribosomal subunit"/>
    <property type="evidence" value="ECO:0007669"/>
    <property type="project" value="TreeGrafter"/>
</dbReference>
<dbReference type="NCBIfam" id="TIGR00059">
    <property type="entry name" value="L17"/>
    <property type="match status" value="1"/>
</dbReference>
<dbReference type="PANTHER" id="PTHR14413:SF16">
    <property type="entry name" value="LARGE RIBOSOMAL SUBUNIT PROTEIN BL17M"/>
    <property type="match status" value="1"/>
</dbReference>
<proteinExistence type="inferred from homology"/>
<dbReference type="STRING" id="69896.S284_01650"/>
<gene>
    <name evidence="4 6" type="primary">rplQ</name>
    <name evidence="6" type="ORF">PSSA1_v1c2590</name>
</gene>
<evidence type="ECO:0000313" key="6">
    <source>
        <dbReference type="EMBL" id="RMI88832.1"/>
    </source>
</evidence>
<comment type="similarity">
    <text evidence="1 4 5">Belongs to the bacterial ribosomal protein bL17 family.</text>
</comment>
<accession>A0A421NXW0</accession>
<dbReference type="Gene3D" id="3.90.1030.10">
    <property type="entry name" value="Ribosomal protein L17"/>
    <property type="match status" value="1"/>
</dbReference>
<dbReference type="AlphaFoldDB" id="A0A421NXW0"/>
<dbReference type="Proteomes" id="UP000283896">
    <property type="component" value="Unassembled WGS sequence"/>
</dbReference>
<dbReference type="OrthoDB" id="9809073at2"/>
<protein>
    <recommendedName>
        <fullName evidence="4">Large ribosomal subunit protein bL17</fullName>
    </recommendedName>
</protein>
<evidence type="ECO:0000256" key="1">
    <source>
        <dbReference type="ARBA" id="ARBA00008777"/>
    </source>
</evidence>
<dbReference type="GO" id="GO:0006412">
    <property type="term" value="P:translation"/>
    <property type="evidence" value="ECO:0007669"/>
    <property type="project" value="UniProtKB-UniRule"/>
</dbReference>
<keyword evidence="2 4" id="KW-0689">Ribosomal protein</keyword>
<dbReference type="KEGG" id="psol:S284_01650"/>
<dbReference type="EMBL" id="MPBG01000003">
    <property type="protein sequence ID" value="RMI88832.1"/>
    <property type="molecule type" value="Genomic_DNA"/>
</dbReference>
<dbReference type="RefSeq" id="WP_023161287.1">
    <property type="nucleotide sequence ID" value="NC_022588.1"/>
</dbReference>
<dbReference type="InterPro" id="IPR036373">
    <property type="entry name" value="Ribosomal_bL17_sf"/>
</dbReference>
<organism evidence="6 7">
    <name type="scientific">Candidatus Phytoplasma solani</name>
    <dbReference type="NCBI Taxonomy" id="69896"/>
    <lineage>
        <taxon>Bacteria</taxon>
        <taxon>Bacillati</taxon>
        <taxon>Mycoplasmatota</taxon>
        <taxon>Mollicutes</taxon>
        <taxon>Acholeplasmatales</taxon>
        <taxon>Acholeplasmataceae</taxon>
        <taxon>Candidatus Phytoplasma</taxon>
        <taxon>16SrXII (Stolbur group)</taxon>
    </lineage>
</organism>
<evidence type="ECO:0000256" key="2">
    <source>
        <dbReference type="ARBA" id="ARBA00022980"/>
    </source>
</evidence>
<evidence type="ECO:0000256" key="3">
    <source>
        <dbReference type="ARBA" id="ARBA00023274"/>
    </source>
</evidence>
<keyword evidence="3 4" id="KW-0687">Ribonucleoprotein</keyword>
<reference evidence="7" key="1">
    <citation type="submission" date="2016-11" db="EMBL/GenBank/DDBJ databases">
        <title>Genome sequence of Candidatus Phytoplasma solani strain SA-1.</title>
        <authorList>
            <person name="Haryono M."/>
            <person name="Samarzija I."/>
            <person name="Seruga Music M."/>
            <person name="Hogenhout S."/>
            <person name="Kuo C.-H."/>
        </authorList>
    </citation>
    <scope>NUCLEOTIDE SEQUENCE [LARGE SCALE GENOMIC DNA]</scope>
    <source>
        <strain evidence="7">SA-1</strain>
    </source>
</reference>
<keyword evidence="7" id="KW-1185">Reference proteome</keyword>
<evidence type="ECO:0000256" key="5">
    <source>
        <dbReference type="RuleBase" id="RU000660"/>
    </source>
</evidence>
<dbReference type="PANTHER" id="PTHR14413">
    <property type="entry name" value="RIBOSOMAL PROTEIN L17"/>
    <property type="match status" value="1"/>
</dbReference>
<dbReference type="InterPro" id="IPR000456">
    <property type="entry name" value="Ribosomal_bL17"/>
</dbReference>
<dbReference type="Pfam" id="PF01196">
    <property type="entry name" value="Ribosomal_L17"/>
    <property type="match status" value="1"/>
</dbReference>
<dbReference type="GO" id="GO:0003735">
    <property type="term" value="F:structural constituent of ribosome"/>
    <property type="evidence" value="ECO:0007669"/>
    <property type="project" value="InterPro"/>
</dbReference>
<sequence>MSFSKLGRNKSQRRALLRTLMTDLIIQEQIITTEPKAKELQKLANKMVTLAKKGTLHTRRQASRHLFDEKINEETTVLQKLFQKIASQYVNCQGGYTRVIKTVPRRGDAAPMAIIAFI</sequence>
<evidence type="ECO:0000256" key="4">
    <source>
        <dbReference type="HAMAP-Rule" id="MF_01368"/>
    </source>
</evidence>
<name>A0A421NXW0_9MOLU</name>
<dbReference type="HAMAP" id="MF_01368">
    <property type="entry name" value="Ribosomal_bL17"/>
    <property type="match status" value="1"/>
</dbReference>
<evidence type="ECO:0000313" key="7">
    <source>
        <dbReference type="Proteomes" id="UP000283896"/>
    </source>
</evidence>
<comment type="caution">
    <text evidence="6">The sequence shown here is derived from an EMBL/GenBank/DDBJ whole genome shotgun (WGS) entry which is preliminary data.</text>
</comment>
<dbReference type="SUPFAM" id="SSF64263">
    <property type="entry name" value="Prokaryotic ribosomal protein L17"/>
    <property type="match status" value="1"/>
</dbReference>
<comment type="subunit">
    <text evidence="4">Part of the 50S ribosomal subunit. Contacts protein L32.</text>
</comment>